<gene>
    <name evidence="17" type="primary">pqqF</name>
    <name evidence="17" type="ORF">GCM10017655_48450</name>
</gene>
<keyword evidence="18" id="KW-1185">Reference proteome</keyword>
<evidence type="ECO:0000256" key="12">
    <source>
        <dbReference type="ARBA" id="ARBA00030977"/>
    </source>
</evidence>
<comment type="cofactor">
    <cofactor evidence="1">
        <name>Zn(2+)</name>
        <dbReference type="ChEBI" id="CHEBI:29105"/>
    </cofactor>
</comment>
<keyword evidence="7" id="KW-0378">Hydrolase</keyword>
<feature type="domain" description="Coenzyme PQQ synthesis protein F N-terminal lobe" evidence="14">
    <location>
        <begin position="263"/>
        <end position="382"/>
    </location>
</feature>
<dbReference type="InterPro" id="IPR050626">
    <property type="entry name" value="Peptidase_M16"/>
</dbReference>
<evidence type="ECO:0000256" key="2">
    <source>
        <dbReference type="ARBA" id="ARBA00004886"/>
    </source>
</evidence>
<dbReference type="SUPFAM" id="SSF63411">
    <property type="entry name" value="LuxS/MPP-like metallohydrolase"/>
    <property type="match status" value="3"/>
</dbReference>
<dbReference type="GO" id="GO:0006508">
    <property type="term" value="P:proteolysis"/>
    <property type="evidence" value="ECO:0007669"/>
    <property type="project" value="UniProtKB-KW"/>
</dbReference>
<dbReference type="PANTHER" id="PTHR43690">
    <property type="entry name" value="NARDILYSIN"/>
    <property type="match status" value="1"/>
</dbReference>
<dbReference type="NCBIfam" id="TIGR02110">
    <property type="entry name" value="PQQ_syn_pqqF"/>
    <property type="match status" value="1"/>
</dbReference>
<evidence type="ECO:0000256" key="5">
    <source>
        <dbReference type="ARBA" id="ARBA00022670"/>
    </source>
</evidence>
<sequence length="856" mass="94530">MLTHDRTQPLAQRLEPTKGEPVRLQLANGLLVRLLHLPNARRASAFIRVAAGSHDAPLQYPGLAHFLEHLVFLGSTGFSAQDGLLAYVRACAGEVNASTRERHTDYFFEAPANKLEDGLARLCDMLARPLFDVAAQLREREVVHAEFVARGQDRNTLVDTAIGQALAYGHPCSGFHAGNRDTLKVEHAAFQVALEDFHQRFYQAGQLQLVLAGPQPLSQLRQLAEQHAGVLRAAPALLQSAAPALLPLRCEALQLQVPAGTAQLSLCFALQGLPAGYPQAVDFLQTWLCHEVEDGLLDTLRSRGWCDAVQVRQVYQHGDQALLSIDFQLSDTANAHNRASIRAALFDWLSFFSDQDDWQPWREEYGRIAQQHLGRASPLQLARYWSDRPLADGQLDSQTLWALRKLLSQLQPGNLLELFSSTAPVPVQRQLGFTLHLQEQPRQPAAVEYWNWHLPGANPLLQPSSPVVQPLHSAAIAGLTCLPGPQSPGQEQDAAFYVRWSFTQAPPHGLFEVLQVALRAQLQLAEQAGVQVRFEQQGSGWQLQLNGRPDVFAPLLANLTHVLVHPPNLAWGQGMRLHRELALRAANEPLVRQLWQRLPELFQAPQVDGYKLLPTPNALALCWAEARYQALAVGVPDALRGQLQQQFAALPGQGHAPKEAPVVAQQGRFWLQSPNSGDEAALVLFYLLPDHLPSTEVAWRLLGQWLESPFFQRLRSELQVGYAVFCGYRQIAGRPGLLFAVQSPNASVAQIAEHIDAFLLAQRERIATLDHEQLQQLRLNLAEYLRNQASCCAAIADLIWASQQSARPLIAAEDLEAIEPDGLRVHFQLLLEAAGGVYGAGNAPSPGGTWNTQSTE</sequence>
<dbReference type="PANTHER" id="PTHR43690:SF18">
    <property type="entry name" value="INSULIN-DEGRADING ENZYME-RELATED"/>
    <property type="match status" value="1"/>
</dbReference>
<dbReference type="Gene3D" id="3.30.830.10">
    <property type="entry name" value="Metalloenzyme, LuxS/M16 peptidase-like"/>
    <property type="match status" value="3"/>
</dbReference>
<dbReference type="Pfam" id="PF00675">
    <property type="entry name" value="Peptidase_M16"/>
    <property type="match status" value="1"/>
</dbReference>
<evidence type="ECO:0000259" key="16">
    <source>
        <dbReference type="Pfam" id="PF22456"/>
    </source>
</evidence>
<dbReference type="InterPro" id="IPR011249">
    <property type="entry name" value="Metalloenz_LuxS/M16"/>
</dbReference>
<dbReference type="RefSeq" id="WP_271198044.1">
    <property type="nucleotide sequence ID" value="NZ_BSFN01000026.1"/>
</dbReference>
<feature type="domain" description="Coenzyme PQQ synthesis protein F C-terminal lobe" evidence="15">
    <location>
        <begin position="493"/>
        <end position="632"/>
    </location>
</feature>
<evidence type="ECO:0000259" key="13">
    <source>
        <dbReference type="Pfam" id="PF00675"/>
    </source>
</evidence>
<evidence type="ECO:0000256" key="8">
    <source>
        <dbReference type="ARBA" id="ARBA00022833"/>
    </source>
</evidence>
<dbReference type="PROSITE" id="PS00143">
    <property type="entry name" value="INSULINASE"/>
    <property type="match status" value="1"/>
</dbReference>
<feature type="domain" description="Coenzyme PQQ synthesis protein F-like C-terminal lobe" evidence="16">
    <location>
        <begin position="701"/>
        <end position="800"/>
    </location>
</feature>
<comment type="function">
    <text evidence="11">Required for coenzyme pyrroloquinoline quinone (PQQ) biosynthesis. It is thought that this protein is a protease that cleaves peptides bond in a small peptide (gene pqqA), providing the glutamate and tyrosine residues which are necessary for the synthesis of PQQ.</text>
</comment>
<evidence type="ECO:0000256" key="3">
    <source>
        <dbReference type="ARBA" id="ARBA00007261"/>
    </source>
</evidence>
<keyword evidence="6" id="KW-0479">Metal-binding</keyword>
<accession>A0A9W6NIG1</accession>
<dbReference type="InterPro" id="IPR054734">
    <property type="entry name" value="PqqF-like_C_4"/>
</dbReference>
<evidence type="ECO:0000313" key="17">
    <source>
        <dbReference type="EMBL" id="GLK91781.1"/>
    </source>
</evidence>
<dbReference type="InterPro" id="IPR001431">
    <property type="entry name" value="Pept_M16_Zn_BS"/>
</dbReference>
<evidence type="ECO:0000256" key="6">
    <source>
        <dbReference type="ARBA" id="ARBA00022723"/>
    </source>
</evidence>
<evidence type="ECO:0000256" key="9">
    <source>
        <dbReference type="ARBA" id="ARBA00022905"/>
    </source>
</evidence>
<dbReference type="Proteomes" id="UP001143328">
    <property type="component" value="Unassembled WGS sequence"/>
</dbReference>
<evidence type="ECO:0000313" key="18">
    <source>
        <dbReference type="Proteomes" id="UP001143328"/>
    </source>
</evidence>
<reference evidence="17" key="2">
    <citation type="submission" date="2023-01" db="EMBL/GenBank/DDBJ databases">
        <authorList>
            <person name="Sun Q."/>
            <person name="Evtushenko L."/>
        </authorList>
    </citation>
    <scope>NUCLEOTIDE SEQUENCE</scope>
    <source>
        <strain evidence="17">VKM B-2935</strain>
    </source>
</reference>
<dbReference type="InterPro" id="IPR054740">
    <property type="entry name" value="PqqF_N_2"/>
</dbReference>
<dbReference type="Pfam" id="PF22455">
    <property type="entry name" value="PqqF_C_3"/>
    <property type="match status" value="1"/>
</dbReference>
<dbReference type="GO" id="GO:0004222">
    <property type="term" value="F:metalloendopeptidase activity"/>
    <property type="evidence" value="ECO:0007669"/>
    <property type="project" value="InterPro"/>
</dbReference>
<dbReference type="AlphaFoldDB" id="A0A9W6NIG1"/>
<protein>
    <recommendedName>
        <fullName evidence="4">Coenzyme PQQ synthesis protein F</fullName>
    </recommendedName>
    <alternativeName>
        <fullName evidence="12">Pyrroloquinoline quinone biosynthesis protein F</fullName>
    </alternativeName>
</protein>
<keyword evidence="10" id="KW-0482">Metalloprotease</keyword>
<comment type="caution">
    <text evidence="17">The sequence shown here is derived from an EMBL/GenBank/DDBJ whole genome shotgun (WGS) entry which is preliminary data.</text>
</comment>
<evidence type="ECO:0000256" key="11">
    <source>
        <dbReference type="ARBA" id="ARBA00024932"/>
    </source>
</evidence>
<evidence type="ECO:0000256" key="10">
    <source>
        <dbReference type="ARBA" id="ARBA00023049"/>
    </source>
</evidence>
<dbReference type="GO" id="GO:0008270">
    <property type="term" value="F:zinc ion binding"/>
    <property type="evidence" value="ECO:0007669"/>
    <property type="project" value="InterPro"/>
</dbReference>
<proteinExistence type="inferred from homology"/>
<organism evidence="17 18">
    <name type="scientific">Pseudomonas turukhanskensis</name>
    <dbReference type="NCBI Taxonomy" id="1806536"/>
    <lineage>
        <taxon>Bacteria</taxon>
        <taxon>Pseudomonadati</taxon>
        <taxon>Pseudomonadota</taxon>
        <taxon>Gammaproteobacteria</taxon>
        <taxon>Pseudomonadales</taxon>
        <taxon>Pseudomonadaceae</taxon>
        <taxon>Pseudomonas</taxon>
    </lineage>
</organism>
<dbReference type="InterPro" id="IPR011844">
    <property type="entry name" value="PQQ_synth_PqqF"/>
</dbReference>
<dbReference type="EMBL" id="BSFN01000026">
    <property type="protein sequence ID" value="GLK91781.1"/>
    <property type="molecule type" value="Genomic_DNA"/>
</dbReference>
<feature type="domain" description="Peptidase M16 N-terminal" evidence="13">
    <location>
        <begin position="34"/>
        <end position="149"/>
    </location>
</feature>
<keyword evidence="9" id="KW-0884">PQQ biosynthesis</keyword>
<comment type="pathway">
    <text evidence="2">Cofactor biosynthesis; pyrroloquinoline quinone biosynthesis.</text>
</comment>
<keyword evidence="8" id="KW-0862">Zinc</keyword>
<reference evidence="17" key="1">
    <citation type="journal article" date="2014" name="Int. J. Syst. Evol. Microbiol.">
        <title>Complete genome sequence of Corynebacterium casei LMG S-19264T (=DSM 44701T), isolated from a smear-ripened cheese.</title>
        <authorList>
            <consortium name="US DOE Joint Genome Institute (JGI-PGF)"/>
            <person name="Walter F."/>
            <person name="Albersmeier A."/>
            <person name="Kalinowski J."/>
            <person name="Ruckert C."/>
        </authorList>
    </citation>
    <scope>NUCLEOTIDE SEQUENCE</scope>
    <source>
        <strain evidence="17">VKM B-2935</strain>
    </source>
</reference>
<evidence type="ECO:0000259" key="15">
    <source>
        <dbReference type="Pfam" id="PF22455"/>
    </source>
</evidence>
<dbReference type="InterPro" id="IPR011765">
    <property type="entry name" value="Pept_M16_N"/>
</dbReference>
<evidence type="ECO:0000256" key="1">
    <source>
        <dbReference type="ARBA" id="ARBA00001947"/>
    </source>
</evidence>
<dbReference type="InterPro" id="IPR054733">
    <property type="entry name" value="PqqF_C_3"/>
</dbReference>
<evidence type="ECO:0000256" key="7">
    <source>
        <dbReference type="ARBA" id="ARBA00022801"/>
    </source>
</evidence>
<evidence type="ECO:0000259" key="14">
    <source>
        <dbReference type="Pfam" id="PF22454"/>
    </source>
</evidence>
<evidence type="ECO:0000256" key="4">
    <source>
        <dbReference type="ARBA" id="ARBA00015088"/>
    </source>
</evidence>
<comment type="similarity">
    <text evidence="3">Belongs to the peptidase M16 family.</text>
</comment>
<keyword evidence="5" id="KW-0645">Protease</keyword>
<name>A0A9W6NIG1_9PSED</name>
<dbReference type="Pfam" id="PF22456">
    <property type="entry name" value="PqqF-like_C_4"/>
    <property type="match status" value="1"/>
</dbReference>
<dbReference type="Pfam" id="PF22454">
    <property type="entry name" value="PQQ_syn_pqqF_N_2"/>
    <property type="match status" value="1"/>
</dbReference>
<dbReference type="GO" id="GO:0018189">
    <property type="term" value="P:pyrroloquinoline quinone biosynthetic process"/>
    <property type="evidence" value="ECO:0007669"/>
    <property type="project" value="UniProtKB-KW"/>
</dbReference>